<accession>A0A2T7NKJ0</accession>
<proteinExistence type="predicted"/>
<organism evidence="2 3">
    <name type="scientific">Pomacea canaliculata</name>
    <name type="common">Golden apple snail</name>
    <dbReference type="NCBI Taxonomy" id="400727"/>
    <lineage>
        <taxon>Eukaryota</taxon>
        <taxon>Metazoa</taxon>
        <taxon>Spiralia</taxon>
        <taxon>Lophotrochozoa</taxon>
        <taxon>Mollusca</taxon>
        <taxon>Gastropoda</taxon>
        <taxon>Caenogastropoda</taxon>
        <taxon>Architaenioglossa</taxon>
        <taxon>Ampullarioidea</taxon>
        <taxon>Ampullariidae</taxon>
        <taxon>Pomacea</taxon>
    </lineage>
</organism>
<gene>
    <name evidence="2" type="ORF">C0Q70_17486</name>
</gene>
<protein>
    <submittedName>
        <fullName evidence="2">Uncharacterized protein</fullName>
    </submittedName>
</protein>
<dbReference type="AlphaFoldDB" id="A0A2T7NKJ0"/>
<reference evidence="2 3" key="1">
    <citation type="submission" date="2018-04" db="EMBL/GenBank/DDBJ databases">
        <title>The genome of golden apple snail Pomacea canaliculata provides insight into stress tolerance and invasive adaptation.</title>
        <authorList>
            <person name="Liu C."/>
            <person name="Liu B."/>
            <person name="Ren Y."/>
            <person name="Zhang Y."/>
            <person name="Wang H."/>
            <person name="Li S."/>
            <person name="Jiang F."/>
            <person name="Yin L."/>
            <person name="Zhang G."/>
            <person name="Qian W."/>
            <person name="Fan W."/>
        </authorList>
    </citation>
    <scope>NUCLEOTIDE SEQUENCE [LARGE SCALE GENOMIC DNA]</scope>
    <source>
        <strain evidence="2">SZHN2017</strain>
        <tissue evidence="2">Muscle</tissue>
    </source>
</reference>
<dbReference type="EMBL" id="PZQS01000011">
    <property type="protein sequence ID" value="PVD21687.1"/>
    <property type="molecule type" value="Genomic_DNA"/>
</dbReference>
<evidence type="ECO:0000313" key="3">
    <source>
        <dbReference type="Proteomes" id="UP000245119"/>
    </source>
</evidence>
<feature type="compositionally biased region" description="Basic and acidic residues" evidence="1">
    <location>
        <begin position="9"/>
        <end position="26"/>
    </location>
</feature>
<dbReference type="Proteomes" id="UP000245119">
    <property type="component" value="Linkage Group LG11"/>
</dbReference>
<sequence length="111" mass="12563">MGGACEYRSNGRRDLANRTATDEQRPHVCQHPRSKPATQQGLAQPRQGSCGNLRPRCYSAGFSPKISTQKCKDVMQTHNRKHTRTSKFHVAEDLRAQILLITDDDMLMLLK</sequence>
<feature type="compositionally biased region" description="Polar residues" evidence="1">
    <location>
        <begin position="36"/>
        <end position="50"/>
    </location>
</feature>
<evidence type="ECO:0000313" key="2">
    <source>
        <dbReference type="EMBL" id="PVD21687.1"/>
    </source>
</evidence>
<feature type="region of interest" description="Disordered" evidence="1">
    <location>
        <begin position="1"/>
        <end position="51"/>
    </location>
</feature>
<comment type="caution">
    <text evidence="2">The sequence shown here is derived from an EMBL/GenBank/DDBJ whole genome shotgun (WGS) entry which is preliminary data.</text>
</comment>
<name>A0A2T7NKJ0_POMCA</name>
<keyword evidence="3" id="KW-1185">Reference proteome</keyword>
<evidence type="ECO:0000256" key="1">
    <source>
        <dbReference type="SAM" id="MobiDB-lite"/>
    </source>
</evidence>